<keyword evidence="3" id="KW-1185">Reference proteome</keyword>
<organism evidence="2 3">
    <name type="scientific">Streptomyces spiralis</name>
    <dbReference type="NCBI Taxonomy" id="66376"/>
    <lineage>
        <taxon>Bacteria</taxon>
        <taxon>Bacillati</taxon>
        <taxon>Actinomycetota</taxon>
        <taxon>Actinomycetes</taxon>
        <taxon>Kitasatosporales</taxon>
        <taxon>Streptomycetaceae</taxon>
        <taxon>Streptomyces</taxon>
    </lineage>
</organism>
<proteinExistence type="predicted"/>
<reference evidence="2" key="1">
    <citation type="journal article" date="2014" name="Int. J. Syst. Evol. Microbiol.">
        <title>Complete genome sequence of Corynebacterium casei LMG S-19264T (=DSM 44701T), isolated from a smear-ripened cheese.</title>
        <authorList>
            <consortium name="US DOE Joint Genome Institute (JGI-PGF)"/>
            <person name="Walter F."/>
            <person name="Albersmeier A."/>
            <person name="Kalinowski J."/>
            <person name="Ruckert C."/>
        </authorList>
    </citation>
    <scope>NUCLEOTIDE SEQUENCE</scope>
    <source>
        <strain evidence="2">JCM 3302</strain>
    </source>
</reference>
<dbReference type="AlphaFoldDB" id="A0A919A340"/>
<accession>A0A919A340</accession>
<evidence type="ECO:0000313" key="3">
    <source>
        <dbReference type="Proteomes" id="UP000641386"/>
    </source>
</evidence>
<reference evidence="2" key="2">
    <citation type="submission" date="2020-09" db="EMBL/GenBank/DDBJ databases">
        <authorList>
            <person name="Sun Q."/>
            <person name="Ohkuma M."/>
        </authorList>
    </citation>
    <scope>NUCLEOTIDE SEQUENCE</scope>
    <source>
        <strain evidence="2">JCM 3302</strain>
    </source>
</reference>
<sequence>MKKLMRRIATVGVSATVAGGALLAAGSSATAATAQTTRHVPARITTVKTGSGHGCHHRRATRATHRLPDAWVAGQLAMFEPAAAKRLAVFDPWVKDQLALFAGTAR</sequence>
<keyword evidence="1" id="KW-0732">Signal</keyword>
<feature type="signal peptide" evidence="1">
    <location>
        <begin position="1"/>
        <end position="31"/>
    </location>
</feature>
<dbReference type="RefSeq" id="WP_194717501.1">
    <property type="nucleotide sequence ID" value="NZ_BNBC01000023.1"/>
</dbReference>
<gene>
    <name evidence="2" type="ORF">GCM10014715_46950</name>
</gene>
<dbReference type="EMBL" id="BNBC01000023">
    <property type="protein sequence ID" value="GHE85363.1"/>
    <property type="molecule type" value="Genomic_DNA"/>
</dbReference>
<evidence type="ECO:0000313" key="2">
    <source>
        <dbReference type="EMBL" id="GHE85363.1"/>
    </source>
</evidence>
<comment type="caution">
    <text evidence="2">The sequence shown here is derived from an EMBL/GenBank/DDBJ whole genome shotgun (WGS) entry which is preliminary data.</text>
</comment>
<feature type="chain" id="PRO_5039212367" evidence="1">
    <location>
        <begin position="32"/>
        <end position="106"/>
    </location>
</feature>
<protein>
    <submittedName>
        <fullName evidence="2">Uncharacterized protein</fullName>
    </submittedName>
</protein>
<name>A0A919A340_9ACTN</name>
<evidence type="ECO:0000256" key="1">
    <source>
        <dbReference type="SAM" id="SignalP"/>
    </source>
</evidence>
<dbReference type="Proteomes" id="UP000641386">
    <property type="component" value="Unassembled WGS sequence"/>
</dbReference>